<dbReference type="KEGG" id="hsc:HVS_10955"/>
<dbReference type="PANTHER" id="PTHR46112">
    <property type="entry name" value="AMINOPEPTIDASE"/>
    <property type="match status" value="1"/>
</dbReference>
<dbReference type="InterPro" id="IPR001714">
    <property type="entry name" value="Pept_M24_MAP"/>
</dbReference>
<dbReference type="Pfam" id="PF00557">
    <property type="entry name" value="Peptidase_M24"/>
    <property type="match status" value="1"/>
</dbReference>
<dbReference type="Proteomes" id="UP000233534">
    <property type="component" value="Chromosome"/>
</dbReference>
<dbReference type="SUPFAM" id="SSF53092">
    <property type="entry name" value="Creatinase/prolidase N-terminal domain"/>
    <property type="match status" value="1"/>
</dbReference>
<organism evidence="3 4">
    <name type="scientific">Acetivibrio saccincola</name>
    <dbReference type="NCBI Taxonomy" id="1677857"/>
    <lineage>
        <taxon>Bacteria</taxon>
        <taxon>Bacillati</taxon>
        <taxon>Bacillota</taxon>
        <taxon>Clostridia</taxon>
        <taxon>Eubacteriales</taxon>
        <taxon>Oscillospiraceae</taxon>
        <taxon>Acetivibrio</taxon>
    </lineage>
</organism>
<dbReference type="GO" id="GO:0004177">
    <property type="term" value="F:aminopeptidase activity"/>
    <property type="evidence" value="ECO:0007669"/>
    <property type="project" value="UniProtKB-ARBA"/>
</dbReference>
<evidence type="ECO:0000313" key="4">
    <source>
        <dbReference type="Proteomes" id="UP000233534"/>
    </source>
</evidence>
<gene>
    <name evidence="3" type="ORF">HVS_10955</name>
</gene>
<evidence type="ECO:0000259" key="2">
    <source>
        <dbReference type="Pfam" id="PF01321"/>
    </source>
</evidence>
<sequence>MKKVPLDELKSRMERFRKIMDEQNAGWEMAVIFSKVNLYYFTGTMPEGMLLIPRDDEATLWVRRSFERAMDESLFPNIKPMRSFRDAAQNFTSIPDTIYLETEFVPLGFYERFQKYFPFKNVKSLDRQISGIRSVKSPYEMEIMERCGTIHKKILEERVPEILEEGMSEVEFATKLYSIMVEEGHQGIARFGMFDTEILIGHICFGESSIYPTYFNGPGGNYGLSPAVPLLGSHERKLKKGDLVFVDVGCGVEGYHTDKTMTYMFGKPLPDEVVAQHKTCVDIQDKIASMLKPGIAPADIYRDIMGSLSEEFKQNFMGFEKRSVKFLGHGIGLHVDEMPVIAEGFEEPLKEGMVLALEPKKGIENVGMVGIENTFKVTNEGGICITGDSKGLIPVF</sequence>
<keyword evidence="4" id="KW-1185">Reference proteome</keyword>
<dbReference type="SUPFAM" id="SSF55920">
    <property type="entry name" value="Creatinase/aminopeptidase"/>
    <property type="match status" value="1"/>
</dbReference>
<evidence type="ECO:0000259" key="1">
    <source>
        <dbReference type="Pfam" id="PF00557"/>
    </source>
</evidence>
<dbReference type="InterPro" id="IPR050659">
    <property type="entry name" value="Peptidase_M24B"/>
</dbReference>
<keyword evidence="3" id="KW-0378">Hydrolase</keyword>
<feature type="domain" description="Peptidase M24" evidence="1">
    <location>
        <begin position="142"/>
        <end position="378"/>
    </location>
</feature>
<dbReference type="InterPro" id="IPR036005">
    <property type="entry name" value="Creatinase/aminopeptidase-like"/>
</dbReference>
<dbReference type="Gene3D" id="3.90.230.10">
    <property type="entry name" value="Creatinase/methionine aminopeptidase superfamily"/>
    <property type="match status" value="1"/>
</dbReference>
<reference evidence="3 4" key="1">
    <citation type="submission" date="2017-12" db="EMBL/GenBank/DDBJ databases">
        <title>Complete genome sequence of Herbivorax saccincola GGR1, a novel Cellulosome-producing hydrolytic bacterium in a thermophilic biogas plant, established by Illumina and Nanopore MinION sequencing.</title>
        <authorList>
            <person name="Pechtl A."/>
            <person name="Ruckert C."/>
            <person name="Koeck D.E."/>
            <person name="Maus I."/>
            <person name="Winkler A."/>
            <person name="Kalinowski J."/>
            <person name="Puhler A."/>
            <person name="Schwarz W.W."/>
            <person name="Zverlov V.V."/>
            <person name="Schluter A."/>
            <person name="Liebl W."/>
        </authorList>
    </citation>
    <scope>NUCLEOTIDE SEQUENCE [LARGE SCALE GENOMIC DNA]</scope>
    <source>
        <strain evidence="4">SR1</strain>
    </source>
</reference>
<proteinExistence type="predicted"/>
<dbReference type="AlphaFoldDB" id="A0A2K9E907"/>
<dbReference type="Pfam" id="PF01321">
    <property type="entry name" value="Creatinase_N"/>
    <property type="match status" value="1"/>
</dbReference>
<protein>
    <submittedName>
        <fullName evidence="3">Putative peptidase</fullName>
        <ecNumber evidence="3">3.4.-.-</ecNumber>
    </submittedName>
</protein>
<dbReference type="InterPro" id="IPR029149">
    <property type="entry name" value="Creatin/AminoP/Spt16_N"/>
</dbReference>
<dbReference type="InterPro" id="IPR000587">
    <property type="entry name" value="Creatinase_N"/>
</dbReference>
<dbReference type="CDD" id="cd01066">
    <property type="entry name" value="APP_MetAP"/>
    <property type="match status" value="1"/>
</dbReference>
<dbReference type="PANTHER" id="PTHR46112:SF2">
    <property type="entry name" value="XAA-PRO AMINOPEPTIDASE P-RELATED"/>
    <property type="match status" value="1"/>
</dbReference>
<dbReference type="EC" id="3.4.-.-" evidence="3"/>
<name>A0A2K9E907_9FIRM</name>
<evidence type="ECO:0000313" key="3">
    <source>
        <dbReference type="EMBL" id="AUG58086.1"/>
    </source>
</evidence>
<dbReference type="EMBL" id="CP025197">
    <property type="protein sequence ID" value="AUG58086.1"/>
    <property type="molecule type" value="Genomic_DNA"/>
</dbReference>
<dbReference type="Gene3D" id="3.40.350.10">
    <property type="entry name" value="Creatinase/prolidase N-terminal domain"/>
    <property type="match status" value="1"/>
</dbReference>
<dbReference type="PRINTS" id="PR00599">
    <property type="entry name" value="MAPEPTIDASE"/>
</dbReference>
<dbReference type="InterPro" id="IPR000994">
    <property type="entry name" value="Pept_M24"/>
</dbReference>
<feature type="domain" description="Creatinase N-terminal" evidence="2">
    <location>
        <begin position="12"/>
        <end position="135"/>
    </location>
</feature>
<dbReference type="GO" id="GO:0008235">
    <property type="term" value="F:metalloexopeptidase activity"/>
    <property type="evidence" value="ECO:0007669"/>
    <property type="project" value="UniProtKB-ARBA"/>
</dbReference>
<dbReference type="RefSeq" id="WP_101302224.1">
    <property type="nucleotide sequence ID" value="NZ_CP025197.1"/>
</dbReference>
<accession>A0A2K9E907</accession>